<dbReference type="AlphaFoldDB" id="A0A165LU60"/>
<evidence type="ECO:0000313" key="2">
    <source>
        <dbReference type="EMBL" id="KZV98326.1"/>
    </source>
</evidence>
<dbReference type="Gene3D" id="3.40.50.300">
    <property type="entry name" value="P-loop containing nucleotide triphosphate hydrolases"/>
    <property type="match status" value="1"/>
</dbReference>
<dbReference type="PANTHER" id="PTHR43977">
    <property type="entry name" value="STRUCTURAL MAINTENANCE OF CHROMOSOMES PROTEIN 3"/>
    <property type="match status" value="1"/>
</dbReference>
<dbReference type="OrthoDB" id="5575062at2759"/>
<name>A0A165LU60_EXIGL</name>
<accession>A0A165LU60</accession>
<feature type="region of interest" description="Disordered" evidence="1">
    <location>
        <begin position="146"/>
        <end position="165"/>
    </location>
</feature>
<gene>
    <name evidence="2" type="ORF">EXIGLDRAFT_763631</name>
</gene>
<dbReference type="STRING" id="1314781.A0A165LU60"/>
<keyword evidence="3" id="KW-1185">Reference proteome</keyword>
<organism evidence="2 3">
    <name type="scientific">Exidia glandulosa HHB12029</name>
    <dbReference type="NCBI Taxonomy" id="1314781"/>
    <lineage>
        <taxon>Eukaryota</taxon>
        <taxon>Fungi</taxon>
        <taxon>Dikarya</taxon>
        <taxon>Basidiomycota</taxon>
        <taxon>Agaricomycotina</taxon>
        <taxon>Agaricomycetes</taxon>
        <taxon>Auriculariales</taxon>
        <taxon>Exidiaceae</taxon>
        <taxon>Exidia</taxon>
    </lineage>
</organism>
<sequence>MLIGRRNEVRELRRTSGLQAVERTKNRLKGEMGGAYGPLYKQFVVPGLFCSPSWCVLEVMLKEKTGRVTFMPLNRLKPRPHTIPPGGDRQARVRRRLRQGDAAGLWAYGWLSNAGRRRCWDECRCSERRRELKTLVASIEEMQKKLRGTRGTEPSTAVQSKTAELEEAQGRQAKRAMLIGRRDEVNRSIHDLGMLPEEAFEKYTSAKMDNVHRLYSLPSVLSRLFGCLACSLRLCAVNAVFAIKKCDPAPFYLFDEIDANLDAQHRDDVPAETADKFYGVMFDNQKVSSIRTITREFVDMAQ</sequence>
<dbReference type="EMBL" id="KV425920">
    <property type="protein sequence ID" value="KZV98326.1"/>
    <property type="molecule type" value="Genomic_DNA"/>
</dbReference>
<dbReference type="Proteomes" id="UP000077266">
    <property type="component" value="Unassembled WGS sequence"/>
</dbReference>
<evidence type="ECO:0000256" key="1">
    <source>
        <dbReference type="SAM" id="MobiDB-lite"/>
    </source>
</evidence>
<feature type="compositionally biased region" description="Polar residues" evidence="1">
    <location>
        <begin position="152"/>
        <end position="162"/>
    </location>
</feature>
<reference evidence="2 3" key="1">
    <citation type="journal article" date="2016" name="Mol. Biol. Evol.">
        <title>Comparative Genomics of Early-Diverging Mushroom-Forming Fungi Provides Insights into the Origins of Lignocellulose Decay Capabilities.</title>
        <authorList>
            <person name="Nagy L.G."/>
            <person name="Riley R."/>
            <person name="Tritt A."/>
            <person name="Adam C."/>
            <person name="Daum C."/>
            <person name="Floudas D."/>
            <person name="Sun H."/>
            <person name="Yadav J.S."/>
            <person name="Pangilinan J."/>
            <person name="Larsson K.H."/>
            <person name="Matsuura K."/>
            <person name="Barry K."/>
            <person name="Labutti K."/>
            <person name="Kuo R."/>
            <person name="Ohm R.A."/>
            <person name="Bhattacharya S.S."/>
            <person name="Shirouzu T."/>
            <person name="Yoshinaga Y."/>
            <person name="Martin F.M."/>
            <person name="Grigoriev I.V."/>
            <person name="Hibbett D.S."/>
        </authorList>
    </citation>
    <scope>NUCLEOTIDE SEQUENCE [LARGE SCALE GENOMIC DNA]</scope>
    <source>
        <strain evidence="2 3">HHB12029</strain>
    </source>
</reference>
<dbReference type="InterPro" id="IPR027417">
    <property type="entry name" value="P-loop_NTPase"/>
</dbReference>
<proteinExistence type="predicted"/>
<dbReference type="InParanoid" id="A0A165LU60"/>
<protein>
    <recommendedName>
        <fullName evidence="4">RecF/RecN/SMC N-terminal domain-containing protein</fullName>
    </recommendedName>
</protein>
<evidence type="ECO:0000313" key="3">
    <source>
        <dbReference type="Proteomes" id="UP000077266"/>
    </source>
</evidence>
<evidence type="ECO:0008006" key="4">
    <source>
        <dbReference type="Google" id="ProtNLM"/>
    </source>
</evidence>